<dbReference type="KEGG" id="tpz:Tph_c16400"/>
<dbReference type="STRING" id="1089553.Tph_c16400"/>
<dbReference type="HOGENOM" id="CLU_071454_1_1_9"/>
<evidence type="ECO:0000313" key="2">
    <source>
        <dbReference type="EMBL" id="AFV11845.1"/>
    </source>
</evidence>
<keyword evidence="1" id="KW-0472">Membrane</keyword>
<dbReference type="eggNOG" id="ENOG50330Z5">
    <property type="taxonomic scope" value="Bacteria"/>
</dbReference>
<dbReference type="Proteomes" id="UP000000467">
    <property type="component" value="Chromosome"/>
</dbReference>
<accession>K4LIS0</accession>
<sequence>MRVLSEKNLLAWWDTAKNRKEWYLLRSPQMLRLLIVLIGGIFILVCAGNLVSPSETVSGEGAGGETEVAAPEGTAGLAAAERDLERRLEAILSSVAGSGAVQVTVTMAAGPEHIYAKNLSKQNRTTEERDQAGGNRITTEVNEDGNLVLVQSVSGGKEEPVLIRTTRPEIAGVLVLAEGADNPALREELSRAVETVLAIPPHKVTVLPKEGR</sequence>
<keyword evidence="3" id="KW-1185">Reference proteome</keyword>
<evidence type="ECO:0000256" key="1">
    <source>
        <dbReference type="SAM" id="Phobius"/>
    </source>
</evidence>
<proteinExistence type="predicted"/>
<reference evidence="2 3" key="1">
    <citation type="journal article" date="2012" name="BMC Genomics">
        <title>Genome-guided analysis of physiological and morphological traits of the fermentative acetate oxidizer Thermacetogenium phaeum.</title>
        <authorList>
            <person name="Oehler D."/>
            <person name="Poehlein A."/>
            <person name="Leimbach A."/>
            <person name="Muller N."/>
            <person name="Daniel R."/>
            <person name="Gottschalk G."/>
            <person name="Schink B."/>
        </authorList>
    </citation>
    <scope>NUCLEOTIDE SEQUENCE [LARGE SCALE GENOMIC DNA]</scope>
    <source>
        <strain evidence="3">ATCC BAA-254 / DSM 26808 / PB</strain>
    </source>
</reference>
<name>K4LIS0_THEPS</name>
<dbReference type="AlphaFoldDB" id="K4LIS0"/>
<gene>
    <name evidence="2" type="primary">spoIIIAG</name>
    <name evidence="2" type="ordered locus">Tph_c16400</name>
</gene>
<evidence type="ECO:0000313" key="3">
    <source>
        <dbReference type="Proteomes" id="UP000000467"/>
    </source>
</evidence>
<organism evidence="2 3">
    <name type="scientific">Thermacetogenium phaeum (strain ATCC BAA-254 / DSM 26808 / PB)</name>
    <dbReference type="NCBI Taxonomy" id="1089553"/>
    <lineage>
        <taxon>Bacteria</taxon>
        <taxon>Bacillati</taxon>
        <taxon>Bacillota</taxon>
        <taxon>Clostridia</taxon>
        <taxon>Thermoanaerobacterales</taxon>
        <taxon>Thermoanaerobacteraceae</taxon>
        <taxon>Thermacetogenium</taxon>
    </lineage>
</organism>
<dbReference type="EMBL" id="CP003732">
    <property type="protein sequence ID" value="AFV11845.1"/>
    <property type="molecule type" value="Genomic_DNA"/>
</dbReference>
<protein>
    <submittedName>
        <fullName evidence="2">Stage III sporulation protein AG</fullName>
    </submittedName>
</protein>
<keyword evidence="1" id="KW-1133">Transmembrane helix</keyword>
<keyword evidence="1" id="KW-0812">Transmembrane</keyword>
<feature type="transmembrane region" description="Helical" evidence="1">
    <location>
        <begin position="30"/>
        <end position="51"/>
    </location>
</feature>